<accession>A0A1M5MLS7</accession>
<dbReference type="RefSeq" id="WP_143160836.1">
    <property type="nucleotide sequence ID" value="NZ_FQXE01000001.1"/>
</dbReference>
<dbReference type="AlphaFoldDB" id="A0A1M5MLS7"/>
<dbReference type="EMBL" id="FQXE01000001">
    <property type="protein sequence ID" value="SHG78374.1"/>
    <property type="molecule type" value="Genomic_DNA"/>
</dbReference>
<reference evidence="2 3" key="1">
    <citation type="submission" date="2016-11" db="EMBL/GenBank/DDBJ databases">
        <authorList>
            <person name="Jaros S."/>
            <person name="Januszkiewicz K."/>
            <person name="Wedrychowicz H."/>
        </authorList>
    </citation>
    <scope>NUCLEOTIDE SEQUENCE [LARGE SCALE GENOMIC DNA]</scope>
    <source>
        <strain evidence="2 3">CGMCC 1.10190</strain>
    </source>
</reference>
<dbReference type="OrthoDB" id="8689870at2"/>
<sequence>MTQAKIEPGETGISLAGKDDKSGRAPGKKRSGKERDLLPELGLENPVKPKTKDNKASPLDDGIDLGK</sequence>
<dbReference type="STRING" id="658167.SAMN04488135_101261"/>
<protein>
    <submittedName>
        <fullName evidence="2">Uncharacterized protein</fullName>
    </submittedName>
</protein>
<organism evidence="2 3">
    <name type="scientific">Pollutimonas bauzanensis</name>
    <dbReference type="NCBI Taxonomy" id="658167"/>
    <lineage>
        <taxon>Bacteria</taxon>
        <taxon>Pseudomonadati</taxon>
        <taxon>Pseudomonadota</taxon>
        <taxon>Betaproteobacteria</taxon>
        <taxon>Burkholderiales</taxon>
        <taxon>Alcaligenaceae</taxon>
        <taxon>Pollutimonas</taxon>
    </lineage>
</organism>
<proteinExistence type="predicted"/>
<dbReference type="Proteomes" id="UP000184226">
    <property type="component" value="Unassembled WGS sequence"/>
</dbReference>
<feature type="region of interest" description="Disordered" evidence="1">
    <location>
        <begin position="1"/>
        <end position="67"/>
    </location>
</feature>
<gene>
    <name evidence="2" type="ORF">SAMN04488135_101261</name>
</gene>
<evidence type="ECO:0000313" key="3">
    <source>
        <dbReference type="Proteomes" id="UP000184226"/>
    </source>
</evidence>
<name>A0A1M5MLS7_9BURK</name>
<keyword evidence="3" id="KW-1185">Reference proteome</keyword>
<evidence type="ECO:0000256" key="1">
    <source>
        <dbReference type="SAM" id="MobiDB-lite"/>
    </source>
</evidence>
<evidence type="ECO:0000313" key="2">
    <source>
        <dbReference type="EMBL" id="SHG78374.1"/>
    </source>
</evidence>